<dbReference type="InterPro" id="IPR018309">
    <property type="entry name" value="Tscrpt_reg_PadR_C"/>
</dbReference>
<dbReference type="InterPro" id="IPR036390">
    <property type="entry name" value="WH_DNA-bd_sf"/>
</dbReference>
<dbReference type="PANTHER" id="PTHR43252">
    <property type="entry name" value="TRANSCRIPTIONAL REGULATOR YQJI"/>
    <property type="match status" value="1"/>
</dbReference>
<dbReference type="Proteomes" id="UP000186218">
    <property type="component" value="Unassembled WGS sequence"/>
</dbReference>
<proteinExistence type="predicted"/>
<evidence type="ECO:0000313" key="4">
    <source>
        <dbReference type="Proteomes" id="UP000186218"/>
    </source>
</evidence>
<dbReference type="Gene3D" id="1.10.10.10">
    <property type="entry name" value="Winged helix-like DNA-binding domain superfamily/Winged helix DNA-binding domain"/>
    <property type="match status" value="1"/>
</dbReference>
<reference evidence="3 4" key="1">
    <citation type="submission" date="2017-01" db="EMBL/GenBank/DDBJ databases">
        <authorList>
            <person name="Mah S.A."/>
            <person name="Swanson W.J."/>
            <person name="Moy G.W."/>
            <person name="Vacquier V.D."/>
        </authorList>
    </citation>
    <scope>NUCLEOTIDE SEQUENCE [LARGE SCALE GENOMIC DNA]</scope>
    <source>
        <strain evidence="3 4">CPCC 203464</strain>
    </source>
</reference>
<evidence type="ECO:0000313" key="3">
    <source>
        <dbReference type="EMBL" id="SIR99062.1"/>
    </source>
</evidence>
<dbReference type="STRING" id="1344003.SAMN05445060_2013"/>
<dbReference type="InterPro" id="IPR036388">
    <property type="entry name" value="WH-like_DNA-bd_sf"/>
</dbReference>
<feature type="domain" description="Transcription regulator PadR N-terminal" evidence="1">
    <location>
        <begin position="4"/>
        <end position="74"/>
    </location>
</feature>
<protein>
    <submittedName>
        <fullName evidence="3">Transcriptional regulator, PadR family</fullName>
    </submittedName>
</protein>
<dbReference type="InterPro" id="IPR005149">
    <property type="entry name" value="Tscrpt_reg_PadR_N"/>
</dbReference>
<feature type="domain" description="Transcription regulator PadR C-terminal" evidence="2">
    <location>
        <begin position="86"/>
        <end position="164"/>
    </location>
</feature>
<organism evidence="3 4">
    <name type="scientific">Williamsia sterculiae</name>
    <dbReference type="NCBI Taxonomy" id="1344003"/>
    <lineage>
        <taxon>Bacteria</taxon>
        <taxon>Bacillati</taxon>
        <taxon>Actinomycetota</taxon>
        <taxon>Actinomycetes</taxon>
        <taxon>Mycobacteriales</taxon>
        <taxon>Nocardiaceae</taxon>
        <taxon>Williamsia</taxon>
    </lineage>
</organism>
<dbReference type="PANTHER" id="PTHR43252:SF6">
    <property type="entry name" value="NEGATIVE TRANSCRIPTION REGULATOR PADR"/>
    <property type="match status" value="1"/>
</dbReference>
<dbReference type="EMBL" id="FTNT01000005">
    <property type="protein sequence ID" value="SIR99062.1"/>
    <property type="molecule type" value="Genomic_DNA"/>
</dbReference>
<name>A0A1N7FFH2_9NOCA</name>
<dbReference type="AlphaFoldDB" id="A0A1N7FFH2"/>
<keyword evidence="4" id="KW-1185">Reference proteome</keyword>
<dbReference type="SUPFAM" id="SSF46785">
    <property type="entry name" value="Winged helix' DNA-binding domain"/>
    <property type="match status" value="1"/>
</dbReference>
<gene>
    <name evidence="3" type="ORF">SAMN05445060_2013</name>
</gene>
<dbReference type="Pfam" id="PF03551">
    <property type="entry name" value="PadR"/>
    <property type="match status" value="1"/>
</dbReference>
<evidence type="ECO:0000259" key="1">
    <source>
        <dbReference type="Pfam" id="PF03551"/>
    </source>
</evidence>
<dbReference type="Pfam" id="PF10400">
    <property type="entry name" value="Vir_act_alpha_C"/>
    <property type="match status" value="1"/>
</dbReference>
<evidence type="ECO:0000259" key="2">
    <source>
        <dbReference type="Pfam" id="PF10400"/>
    </source>
</evidence>
<sequence>MGALGLIAQYPDSSGYDLLKMFNESLANVWPATQSQLYNELNRLDADGLVEISSRGARGRKNYRITEDGRGELRAWLTSSDPEPFRNPMLLRVFLLSEVSRSEADGILDRVEATSRAWRDRLDAVAEDVPWDDTDADLYARIALEYGRRSLTAQIEWLDWAHREIGAGTDQATRDNRR</sequence>
<accession>A0A1N7FFH2</accession>